<sequence length="62" mass="6881">MPANKMEQGEAFRHGDLPHIIVRALCDAPMQPHHDGPALGAIVLCGPIDYLRFKFVNRNLST</sequence>
<protein>
    <submittedName>
        <fullName evidence="1">Uncharacterized protein</fullName>
    </submittedName>
</protein>
<keyword evidence="2" id="KW-1185">Reference proteome</keyword>
<dbReference type="STRING" id="1225564.AA309_07085"/>
<name>A0A0H1RF11_9HYPH</name>
<dbReference type="Proteomes" id="UP000035489">
    <property type="component" value="Unassembled WGS sequence"/>
</dbReference>
<reference evidence="1 2" key="1">
    <citation type="submission" date="2015-05" db="EMBL/GenBank/DDBJ databases">
        <title>Draft genome sequence of Microvirga vignae strain BR3299, a novel nitrogen fixing bacteria isolated from Brazil semi-aired region.</title>
        <authorList>
            <person name="Zilli J.E."/>
            <person name="Passos S.R."/>
            <person name="Leite J."/>
            <person name="Baldani J.I."/>
            <person name="Xavier G.R."/>
            <person name="Rumjaneck N.G."/>
            <person name="Simoes-Araujo J.L."/>
        </authorList>
    </citation>
    <scope>NUCLEOTIDE SEQUENCE [LARGE SCALE GENOMIC DNA]</scope>
    <source>
        <strain evidence="1 2">BR3299</strain>
    </source>
</reference>
<dbReference type="AlphaFoldDB" id="A0A0H1RF11"/>
<gene>
    <name evidence="1" type="ORF">AA309_07085</name>
</gene>
<evidence type="ECO:0000313" key="2">
    <source>
        <dbReference type="Proteomes" id="UP000035489"/>
    </source>
</evidence>
<proteinExistence type="predicted"/>
<evidence type="ECO:0000313" key="1">
    <source>
        <dbReference type="EMBL" id="KLK93783.1"/>
    </source>
</evidence>
<dbReference type="PATRIC" id="fig|1225564.3.peg.1929"/>
<organism evidence="1 2">
    <name type="scientific">Microvirga vignae</name>
    <dbReference type="NCBI Taxonomy" id="1225564"/>
    <lineage>
        <taxon>Bacteria</taxon>
        <taxon>Pseudomonadati</taxon>
        <taxon>Pseudomonadota</taxon>
        <taxon>Alphaproteobacteria</taxon>
        <taxon>Hyphomicrobiales</taxon>
        <taxon>Methylobacteriaceae</taxon>
        <taxon>Microvirga</taxon>
    </lineage>
</organism>
<dbReference type="EMBL" id="LCYG01000017">
    <property type="protein sequence ID" value="KLK93783.1"/>
    <property type="molecule type" value="Genomic_DNA"/>
</dbReference>
<comment type="caution">
    <text evidence="1">The sequence shown here is derived from an EMBL/GenBank/DDBJ whole genome shotgun (WGS) entry which is preliminary data.</text>
</comment>
<accession>A0A0H1RF11</accession>